<sequence>MTLNVVEKVDDLVKVDHALISVSDKTGLETFIPALMDIRPGIRFFSTGGTYERLRGIIGPGAEKNLIRVSDYTGQPETQGGLVKTLDFKIYLGLLTETYNDSHQEDLRRTDAVPIDMAVVNLYPFKEVSRRPGATLEEARGNIDIGGPCMIRAAAKNFIRVACVSDPGDYGAVVKEMAASQGRISLESRFNLAGKAFSHTASYEKAISDFWGRQTAEKMAGCYES</sequence>
<accession>A0A484HHF0</accession>
<dbReference type="Pfam" id="PF02142">
    <property type="entry name" value="MGS"/>
    <property type="match status" value="1"/>
</dbReference>
<dbReference type="EMBL" id="CAACVI010000012">
    <property type="protein sequence ID" value="VEN73842.1"/>
    <property type="molecule type" value="Genomic_DNA"/>
</dbReference>
<dbReference type="PANTHER" id="PTHR11692">
    <property type="entry name" value="BIFUNCTIONAL PURINE BIOSYNTHESIS PROTEIN PURH"/>
    <property type="match status" value="1"/>
</dbReference>
<reference evidence="6" key="1">
    <citation type="submission" date="2019-01" db="EMBL/GenBank/DDBJ databases">
        <authorList>
            <consortium name="Genoscope - CEA"/>
            <person name="William W."/>
        </authorList>
    </citation>
    <scope>NUCLEOTIDE SEQUENCE</scope>
    <source>
        <strain evidence="6">CR-1</strain>
    </source>
</reference>
<keyword evidence="4" id="KW-0511">Multifunctional enzyme</keyword>
<evidence type="ECO:0000256" key="3">
    <source>
        <dbReference type="ARBA" id="ARBA00022801"/>
    </source>
</evidence>
<evidence type="ECO:0000259" key="5">
    <source>
        <dbReference type="PROSITE" id="PS51855"/>
    </source>
</evidence>
<evidence type="ECO:0000256" key="2">
    <source>
        <dbReference type="ARBA" id="ARBA00022755"/>
    </source>
</evidence>
<organism evidence="6">
    <name type="scientific">uncultured Desulfobacteraceae bacterium</name>
    <dbReference type="NCBI Taxonomy" id="218296"/>
    <lineage>
        <taxon>Bacteria</taxon>
        <taxon>Pseudomonadati</taxon>
        <taxon>Thermodesulfobacteriota</taxon>
        <taxon>Desulfobacteria</taxon>
        <taxon>Desulfobacterales</taxon>
        <taxon>Desulfobacteraceae</taxon>
        <taxon>environmental samples</taxon>
    </lineage>
</organism>
<dbReference type="Gene3D" id="3.40.50.1380">
    <property type="entry name" value="Methylglyoxal synthase-like domain"/>
    <property type="match status" value="1"/>
</dbReference>
<dbReference type="FunFam" id="3.40.50.1380:FF:000001">
    <property type="entry name" value="Bifunctional purine biosynthesis protein PurH"/>
    <property type="match status" value="1"/>
</dbReference>
<dbReference type="PROSITE" id="PS51855">
    <property type="entry name" value="MGS"/>
    <property type="match status" value="1"/>
</dbReference>
<dbReference type="GO" id="GO:0004643">
    <property type="term" value="F:phosphoribosylaminoimidazolecarboxamide formyltransferase activity"/>
    <property type="evidence" value="ECO:0007669"/>
    <property type="project" value="InterPro"/>
</dbReference>
<dbReference type="SUPFAM" id="SSF52335">
    <property type="entry name" value="Methylglyoxal synthase-like"/>
    <property type="match status" value="1"/>
</dbReference>
<name>A0A484HHF0_9BACT</name>
<dbReference type="Pfam" id="PF01808">
    <property type="entry name" value="AICARFT_IMPCHas"/>
    <property type="match status" value="1"/>
</dbReference>
<dbReference type="SMART" id="SM00851">
    <property type="entry name" value="MGS"/>
    <property type="match status" value="1"/>
</dbReference>
<dbReference type="GO" id="GO:0006189">
    <property type="term" value="P:'de novo' IMP biosynthetic process"/>
    <property type="evidence" value="ECO:0007669"/>
    <property type="project" value="TreeGrafter"/>
</dbReference>
<evidence type="ECO:0000256" key="4">
    <source>
        <dbReference type="ARBA" id="ARBA00023268"/>
    </source>
</evidence>
<dbReference type="InterPro" id="IPR011607">
    <property type="entry name" value="MGS-like_dom"/>
</dbReference>
<dbReference type="PANTHER" id="PTHR11692:SF0">
    <property type="entry name" value="BIFUNCTIONAL PURINE BIOSYNTHESIS PROTEIN ATIC"/>
    <property type="match status" value="1"/>
</dbReference>
<dbReference type="InterPro" id="IPR002695">
    <property type="entry name" value="PurH-like"/>
</dbReference>
<dbReference type="AlphaFoldDB" id="A0A484HHF0"/>
<keyword evidence="1" id="KW-0808">Transferase</keyword>
<gene>
    <name evidence="6" type="ORF">EPICR_20312</name>
</gene>
<proteinExistence type="predicted"/>
<dbReference type="CDD" id="cd01421">
    <property type="entry name" value="IMPCH"/>
    <property type="match status" value="1"/>
</dbReference>
<dbReference type="GO" id="GO:0005829">
    <property type="term" value="C:cytosol"/>
    <property type="evidence" value="ECO:0007669"/>
    <property type="project" value="TreeGrafter"/>
</dbReference>
<protein>
    <recommendedName>
        <fullName evidence="5">MGS-like domain-containing protein</fullName>
    </recommendedName>
</protein>
<keyword evidence="3" id="KW-0378">Hydrolase</keyword>
<dbReference type="InterPro" id="IPR036914">
    <property type="entry name" value="MGS-like_dom_sf"/>
</dbReference>
<feature type="domain" description="MGS-like" evidence="5">
    <location>
        <begin position="7"/>
        <end position="165"/>
    </location>
</feature>
<keyword evidence="2" id="KW-0658">Purine biosynthesis</keyword>
<dbReference type="GO" id="GO:0003937">
    <property type="term" value="F:IMP cyclohydrolase activity"/>
    <property type="evidence" value="ECO:0007669"/>
    <property type="project" value="InterPro"/>
</dbReference>
<evidence type="ECO:0000313" key="6">
    <source>
        <dbReference type="EMBL" id="VEN73842.1"/>
    </source>
</evidence>
<evidence type="ECO:0000256" key="1">
    <source>
        <dbReference type="ARBA" id="ARBA00022679"/>
    </source>
</evidence>